<dbReference type="Gene3D" id="1.10.472.80">
    <property type="entry name" value="Ypt/Rab-GAP domain of gyp1p, domain 3"/>
    <property type="match status" value="1"/>
</dbReference>
<dbReference type="OrthoDB" id="10264062at2759"/>
<evidence type="ECO:0000313" key="3">
    <source>
        <dbReference type="EMBL" id="OHT01849.1"/>
    </source>
</evidence>
<keyword evidence="4" id="KW-1185">Reference proteome</keyword>
<dbReference type="Pfam" id="PF00566">
    <property type="entry name" value="RabGAP-TBC"/>
    <property type="match status" value="1"/>
</dbReference>
<dbReference type="EMBL" id="MLAK01000893">
    <property type="protein sequence ID" value="OHT01849.1"/>
    <property type="molecule type" value="Genomic_DNA"/>
</dbReference>
<reference evidence="3" key="1">
    <citation type="submission" date="2016-10" db="EMBL/GenBank/DDBJ databases">
        <authorList>
            <person name="Benchimol M."/>
            <person name="Almeida L.G."/>
            <person name="Vasconcelos A.T."/>
            <person name="Perreira-Neves A."/>
            <person name="Rosa I.A."/>
            <person name="Tasca T."/>
            <person name="Bogo M.R."/>
            <person name="de Souza W."/>
        </authorList>
    </citation>
    <scope>NUCLEOTIDE SEQUENCE [LARGE SCALE GENOMIC DNA]</scope>
    <source>
        <strain evidence="3">K</strain>
    </source>
</reference>
<dbReference type="GO" id="GO:0005096">
    <property type="term" value="F:GTPase activator activity"/>
    <property type="evidence" value="ECO:0007669"/>
    <property type="project" value="UniProtKB-KW"/>
</dbReference>
<keyword evidence="1" id="KW-0343">GTPase activation</keyword>
<dbReference type="AlphaFoldDB" id="A0A1J4JRT9"/>
<evidence type="ECO:0000259" key="2">
    <source>
        <dbReference type="PROSITE" id="PS50086"/>
    </source>
</evidence>
<dbReference type="PROSITE" id="PS50086">
    <property type="entry name" value="TBC_RABGAP"/>
    <property type="match status" value="1"/>
</dbReference>
<dbReference type="InterPro" id="IPR035969">
    <property type="entry name" value="Rab-GAP_TBC_sf"/>
</dbReference>
<comment type="caution">
    <text evidence="3">The sequence shown here is derived from an EMBL/GenBank/DDBJ whole genome shotgun (WGS) entry which is preliminary data.</text>
</comment>
<dbReference type="Gene3D" id="1.10.8.270">
    <property type="entry name" value="putative rabgap domain of human tbc1 domain family member 14 like domains"/>
    <property type="match status" value="1"/>
</dbReference>
<sequence length="536" mass="62157">MDEGRSLVIQAPNVDFQIEPKKRNSGILSLYSSDLMYIIEWIPDPKRDKSILIKRNIPPKVTVSFQQIIKIERVNDSFNRVALSFSLEGNSRLPLFIFHSFPHIFVSHFLEFLIYKNVIRVSKKHPTVFNVLQTYKNSIKCSDNYNDFIVTNQDFQNLEKTDLTPEEVVSIHTHNQILTSIGYKQENKNYSPISISDIICSDFSEIKRLIFLKGIAPESRPLIWPILFGVLPYSADASLIGKHLKKITNEYLNIQTQYQQLTDDQIRNSSLIQDIQRVINNDVQRNDRQDESFKGDNNPNLSLLHNVLIAYSIFNRDTSYVQGMNDLVSPLIVIFIKEWKDGNAFFYDGTIKTKEEAEAFIFWSFVGMMELTQHERLFTDLAHHQAFILERVAAIATAFHHPLKKLLESAELNNLSFLFKPMVLIFKRAFKTSELWRLWDSIFTAESPPCFSRFVGAAILILLFPKLLIHTNQTLGEVMCFADGFMNEVEIESVLSLASILMARLGRGHPLHDFVYESMPDKNEYKRFYPKYFKLK</sequence>
<dbReference type="GeneID" id="94828379"/>
<organism evidence="3 4">
    <name type="scientific">Tritrichomonas foetus</name>
    <dbReference type="NCBI Taxonomy" id="1144522"/>
    <lineage>
        <taxon>Eukaryota</taxon>
        <taxon>Metamonada</taxon>
        <taxon>Parabasalia</taxon>
        <taxon>Tritrichomonadida</taxon>
        <taxon>Tritrichomonadidae</taxon>
        <taxon>Tritrichomonas</taxon>
    </lineage>
</organism>
<name>A0A1J4JRT9_9EUKA</name>
<dbReference type="SUPFAM" id="SSF47923">
    <property type="entry name" value="Ypt/Rab-GAP domain of gyp1p"/>
    <property type="match status" value="2"/>
</dbReference>
<dbReference type="Proteomes" id="UP000179807">
    <property type="component" value="Unassembled WGS sequence"/>
</dbReference>
<dbReference type="PANTHER" id="PTHR22957">
    <property type="entry name" value="TBC1 DOMAIN FAMILY MEMBER GTPASE-ACTIVATING PROTEIN"/>
    <property type="match status" value="1"/>
</dbReference>
<dbReference type="RefSeq" id="XP_068354985.1">
    <property type="nucleotide sequence ID" value="XM_068493675.1"/>
</dbReference>
<gene>
    <name evidence="3" type="ORF">TRFO_07426</name>
</gene>
<accession>A0A1J4JRT9</accession>
<dbReference type="PANTHER" id="PTHR22957:SF502">
    <property type="entry name" value="SMALL G PROTEIN SIGNALING MODULATOR 2-RELATED"/>
    <property type="match status" value="1"/>
</dbReference>
<feature type="domain" description="Rab-GAP TBC" evidence="2">
    <location>
        <begin position="214"/>
        <end position="446"/>
    </location>
</feature>
<dbReference type="SMART" id="SM00164">
    <property type="entry name" value="TBC"/>
    <property type="match status" value="1"/>
</dbReference>
<protein>
    <submittedName>
        <fullName evidence="3">TBC domain containing protein</fullName>
    </submittedName>
</protein>
<dbReference type="InterPro" id="IPR000195">
    <property type="entry name" value="Rab-GAP-TBC_dom"/>
</dbReference>
<proteinExistence type="predicted"/>
<evidence type="ECO:0000313" key="4">
    <source>
        <dbReference type="Proteomes" id="UP000179807"/>
    </source>
</evidence>
<dbReference type="VEuPathDB" id="TrichDB:TRFO_07426"/>
<evidence type="ECO:0000256" key="1">
    <source>
        <dbReference type="ARBA" id="ARBA00022468"/>
    </source>
</evidence>